<dbReference type="EMBL" id="AY118482">
    <property type="protein sequence ID" value="AAM49851.1"/>
    <property type="molecule type" value="mRNA"/>
</dbReference>
<proteinExistence type="evidence at transcript level"/>
<accession>Q8MSY8</accession>
<reference evidence="2" key="1">
    <citation type="submission" date="2002-06" db="EMBL/GenBank/DDBJ databases">
        <authorList>
            <person name="Stapleton M."/>
            <person name="Brokstein P."/>
            <person name="Hong L."/>
            <person name="Agbayani A."/>
            <person name="Carlson J."/>
            <person name="Champe M."/>
            <person name="Chavez C."/>
            <person name="Dorsett V."/>
            <person name="Dresnek D."/>
            <person name="Farfan D."/>
            <person name="Frise E."/>
            <person name="George R."/>
            <person name="Gonzalez M."/>
            <person name="Guarin H."/>
            <person name="Kronmiller B."/>
            <person name="Li P."/>
            <person name="Liao G."/>
            <person name="Miranda A."/>
            <person name="Mungall C.J."/>
            <person name="Nunoo J."/>
            <person name="Pacleb J."/>
            <person name="Paragas V."/>
            <person name="Park S."/>
            <person name="Patel S."/>
            <person name="Phouanenavong S."/>
            <person name="Wan K."/>
            <person name="Yu C."/>
            <person name="Lewis S.E."/>
            <person name="Rubin G.M."/>
            <person name="Celniker S."/>
        </authorList>
    </citation>
    <scope>NUCLEOTIDE SEQUENCE</scope>
    <source>
        <strain evidence="2">Berkeley</strain>
    </source>
</reference>
<protein>
    <submittedName>
        <fullName evidence="2">HL01468p</fullName>
    </submittedName>
</protein>
<keyword evidence="1" id="KW-0472">Membrane</keyword>
<evidence type="ECO:0000256" key="1">
    <source>
        <dbReference type="SAM" id="Phobius"/>
    </source>
</evidence>
<keyword evidence="1" id="KW-1133">Transmembrane helix</keyword>
<dbReference type="AlphaFoldDB" id="Q8MSY8"/>
<sequence length="60" mass="7143">MPEPKSQIISTYKFKTNKQRKMTKVKSYILSCLNVIAIWRVFLPTIFVCCDHFKFDINMP</sequence>
<keyword evidence="1" id="KW-0812">Transmembrane</keyword>
<organism evidence="2">
    <name type="scientific">Drosophila melanogaster</name>
    <name type="common">Fruit fly</name>
    <dbReference type="NCBI Taxonomy" id="7227"/>
    <lineage>
        <taxon>Eukaryota</taxon>
        <taxon>Metazoa</taxon>
        <taxon>Ecdysozoa</taxon>
        <taxon>Arthropoda</taxon>
        <taxon>Hexapoda</taxon>
        <taxon>Insecta</taxon>
        <taxon>Pterygota</taxon>
        <taxon>Neoptera</taxon>
        <taxon>Endopterygota</taxon>
        <taxon>Diptera</taxon>
        <taxon>Brachycera</taxon>
        <taxon>Muscomorpha</taxon>
        <taxon>Ephydroidea</taxon>
        <taxon>Drosophilidae</taxon>
        <taxon>Drosophila</taxon>
        <taxon>Sophophora</taxon>
    </lineage>
</organism>
<evidence type="ECO:0000313" key="2">
    <source>
        <dbReference type="EMBL" id="AAM49851.1"/>
    </source>
</evidence>
<name>Q8MSY8_DROME</name>
<feature type="transmembrane region" description="Helical" evidence="1">
    <location>
        <begin position="28"/>
        <end position="48"/>
    </location>
</feature>